<protein>
    <submittedName>
        <fullName evidence="2">Glycosyltransferase involved in cell wall biosynthesis</fullName>
    </submittedName>
</protein>
<dbReference type="AlphaFoldDB" id="A0A846MUE1"/>
<proteinExistence type="predicted"/>
<dbReference type="EMBL" id="JAASRM010000001">
    <property type="protein sequence ID" value="NIK86732.1"/>
    <property type="molecule type" value="Genomic_DNA"/>
</dbReference>
<evidence type="ECO:0000259" key="1">
    <source>
        <dbReference type="Pfam" id="PF00534"/>
    </source>
</evidence>
<dbReference type="SUPFAM" id="SSF53756">
    <property type="entry name" value="UDP-Glycosyltransferase/glycogen phosphorylase"/>
    <property type="match status" value="1"/>
</dbReference>
<keyword evidence="3" id="KW-1185">Reference proteome</keyword>
<dbReference type="Proteomes" id="UP000570514">
    <property type="component" value="Unassembled WGS sequence"/>
</dbReference>
<dbReference type="Gene3D" id="3.40.50.2000">
    <property type="entry name" value="Glycogen Phosphorylase B"/>
    <property type="match status" value="1"/>
</dbReference>
<organism evidence="2 3">
    <name type="scientific">Rhizomicrobium palustre</name>
    <dbReference type="NCBI Taxonomy" id="189966"/>
    <lineage>
        <taxon>Bacteria</taxon>
        <taxon>Pseudomonadati</taxon>
        <taxon>Pseudomonadota</taxon>
        <taxon>Alphaproteobacteria</taxon>
        <taxon>Micropepsales</taxon>
        <taxon>Micropepsaceae</taxon>
        <taxon>Rhizomicrobium</taxon>
    </lineage>
</organism>
<dbReference type="InterPro" id="IPR001296">
    <property type="entry name" value="Glyco_trans_1"/>
</dbReference>
<comment type="caution">
    <text evidence="2">The sequence shown here is derived from an EMBL/GenBank/DDBJ whole genome shotgun (WGS) entry which is preliminary data.</text>
</comment>
<dbReference type="PANTHER" id="PTHR45947:SF3">
    <property type="entry name" value="SULFOQUINOVOSYL TRANSFERASE SQD2"/>
    <property type="match status" value="1"/>
</dbReference>
<name>A0A846MUE1_9PROT</name>
<dbReference type="CDD" id="cd03801">
    <property type="entry name" value="GT4_PimA-like"/>
    <property type="match status" value="1"/>
</dbReference>
<accession>A0A846MUE1</accession>
<dbReference type="GO" id="GO:0016757">
    <property type="term" value="F:glycosyltransferase activity"/>
    <property type="evidence" value="ECO:0007669"/>
    <property type="project" value="InterPro"/>
</dbReference>
<keyword evidence="2" id="KW-0808">Transferase</keyword>
<dbReference type="InterPro" id="IPR050194">
    <property type="entry name" value="Glycosyltransferase_grp1"/>
</dbReference>
<dbReference type="RefSeq" id="WP_167079719.1">
    <property type="nucleotide sequence ID" value="NZ_BAAADC010000001.1"/>
</dbReference>
<dbReference type="Pfam" id="PF00534">
    <property type="entry name" value="Glycos_transf_1"/>
    <property type="match status" value="1"/>
</dbReference>
<sequence length="353" mass="39184">MTILATETRNLSAQNDLHLVMLPSNRQADLIRSQGLDRLGVPNALSRLGARVAFLDVNAFPKNPLAKKPSLYASIDPWRALRVLFTQRNASVVISYYQSGVLVILALRHLLGFKPKVVIIDIGDDIGWRMRARIVAFCVKRADAVFTFARGQAEYLRDKYRIKNVHFLRQQVDTRFFTPAAEEGDYLLAVGGDVSRDYALLEEAVFPLGCKLVLKTHLRPRNPPAHVTIVDERISDAELRALYRGAKAVLLPLKNMRHPGGITTLLEAFACGKPVVASLSDGIKDYLNPGENCLIVPCGDAGAFRSAVERLLADQALCLRLGQAARQYAEAELSQDRHAARLMETLKWLTCQG</sequence>
<evidence type="ECO:0000313" key="3">
    <source>
        <dbReference type="Proteomes" id="UP000570514"/>
    </source>
</evidence>
<gene>
    <name evidence="2" type="ORF">FHS83_000050</name>
</gene>
<reference evidence="2 3" key="1">
    <citation type="submission" date="2020-03" db="EMBL/GenBank/DDBJ databases">
        <title>Genomic Encyclopedia of Type Strains, Phase IV (KMG-IV): sequencing the most valuable type-strain genomes for metagenomic binning, comparative biology and taxonomic classification.</title>
        <authorList>
            <person name="Goeker M."/>
        </authorList>
    </citation>
    <scope>NUCLEOTIDE SEQUENCE [LARGE SCALE GENOMIC DNA]</scope>
    <source>
        <strain evidence="2 3">DSM 19867</strain>
    </source>
</reference>
<dbReference type="PANTHER" id="PTHR45947">
    <property type="entry name" value="SULFOQUINOVOSYL TRANSFERASE SQD2"/>
    <property type="match status" value="1"/>
</dbReference>
<feature type="domain" description="Glycosyl transferase family 1" evidence="1">
    <location>
        <begin position="222"/>
        <end position="327"/>
    </location>
</feature>
<evidence type="ECO:0000313" key="2">
    <source>
        <dbReference type="EMBL" id="NIK86732.1"/>
    </source>
</evidence>